<reference evidence="1 2" key="1">
    <citation type="submission" date="2021-02" db="EMBL/GenBank/DDBJ databases">
        <title>De Novo genome assembly of isolated myxobacteria.</title>
        <authorList>
            <person name="Stevens D.C."/>
        </authorList>
    </citation>
    <scope>NUCLEOTIDE SEQUENCE [LARGE SCALE GENOMIC DNA]</scope>
    <source>
        <strain evidence="2">SCPEA02</strain>
    </source>
</reference>
<proteinExistence type="predicted"/>
<sequence length="156" mass="17537">MYIFDESLWPLVLIQRVDSTTDEEMERILQTLTRLINRREPYIQVVDFTRSRPLTHSQRMMLAAQQEQTADVAHEYCKGFYVVINSPTARLARAVTSFVRPSTENPDEVSSLAEALEKAALKFEQAALPKGAQVARTELRRLKASQVHGGAGPAHG</sequence>
<protein>
    <submittedName>
        <fullName evidence="1">Uncharacterized protein</fullName>
    </submittedName>
</protein>
<gene>
    <name evidence="1" type="ORF">JY651_09295</name>
</gene>
<dbReference type="RefSeq" id="WP_206726658.1">
    <property type="nucleotide sequence ID" value="NZ_CP071090.1"/>
</dbReference>
<dbReference type="EMBL" id="CP071090">
    <property type="protein sequence ID" value="QSQ25101.1"/>
    <property type="molecule type" value="Genomic_DNA"/>
</dbReference>
<organism evidence="1 2">
    <name type="scientific">Pyxidicoccus parkwayensis</name>
    <dbReference type="NCBI Taxonomy" id="2813578"/>
    <lineage>
        <taxon>Bacteria</taxon>
        <taxon>Pseudomonadati</taxon>
        <taxon>Myxococcota</taxon>
        <taxon>Myxococcia</taxon>
        <taxon>Myxococcales</taxon>
        <taxon>Cystobacterineae</taxon>
        <taxon>Myxococcaceae</taxon>
        <taxon>Pyxidicoccus</taxon>
    </lineage>
</organism>
<name>A0ABX7P3S6_9BACT</name>
<accession>A0ABX7P3S6</accession>
<dbReference type="Proteomes" id="UP000662747">
    <property type="component" value="Chromosome"/>
</dbReference>
<keyword evidence="2" id="KW-1185">Reference proteome</keyword>
<evidence type="ECO:0000313" key="1">
    <source>
        <dbReference type="EMBL" id="QSQ25101.1"/>
    </source>
</evidence>
<evidence type="ECO:0000313" key="2">
    <source>
        <dbReference type="Proteomes" id="UP000662747"/>
    </source>
</evidence>